<reference evidence="2" key="1">
    <citation type="journal article" date="2013" name="Nat. Commun.">
        <title>Whole-genome sequencing of Oryza brachyantha reveals mechanisms underlying Oryza genome evolution.</title>
        <authorList>
            <person name="Chen J."/>
            <person name="Huang Q."/>
            <person name="Gao D."/>
            <person name="Wang J."/>
            <person name="Lang Y."/>
            <person name="Liu T."/>
            <person name="Li B."/>
            <person name="Bai Z."/>
            <person name="Luis Goicoechea J."/>
            <person name="Liang C."/>
            <person name="Chen C."/>
            <person name="Zhang W."/>
            <person name="Sun S."/>
            <person name="Liao Y."/>
            <person name="Zhang X."/>
            <person name="Yang L."/>
            <person name="Song C."/>
            <person name="Wang M."/>
            <person name="Shi J."/>
            <person name="Liu G."/>
            <person name="Liu J."/>
            <person name="Zhou H."/>
            <person name="Zhou W."/>
            <person name="Yu Q."/>
            <person name="An N."/>
            <person name="Chen Y."/>
            <person name="Cai Q."/>
            <person name="Wang B."/>
            <person name="Liu B."/>
            <person name="Min J."/>
            <person name="Huang Y."/>
            <person name="Wu H."/>
            <person name="Li Z."/>
            <person name="Zhang Y."/>
            <person name="Yin Y."/>
            <person name="Song W."/>
            <person name="Jiang J."/>
            <person name="Jackson S.A."/>
            <person name="Wing R.A."/>
            <person name="Wang J."/>
            <person name="Chen M."/>
        </authorList>
    </citation>
    <scope>NUCLEOTIDE SEQUENCE [LARGE SCALE GENOMIC DNA]</scope>
    <source>
        <strain evidence="2">cv. IRGC 101232</strain>
    </source>
</reference>
<dbReference type="HOGENOM" id="CLU_139424_0_0_1"/>
<protein>
    <submittedName>
        <fullName evidence="2">Uncharacterized protein</fullName>
    </submittedName>
</protein>
<proteinExistence type="predicted"/>
<dbReference type="EnsemblPlants" id="OB01G31640.1">
    <property type="protein sequence ID" value="OB01G31640.1"/>
    <property type="gene ID" value="OB01G31640"/>
</dbReference>
<dbReference type="GeneID" id="102704110"/>
<dbReference type="OMA" id="SCPAYCH"/>
<sequence length="137" mass="14554">MLATPSLGRVMDDSKCKCLMCVCDVDPHPLPPELPSHHHPAPPEEPEPEPTPVYHYPPPHAEPAPVYYLPPPGQPAYGGQYPYPSQGQSPVLGIVGTPTVMYPQYIRAAPPLAGAGATTGSVRVSLPPPCSCPAYCH</sequence>
<feature type="region of interest" description="Disordered" evidence="1">
    <location>
        <begin position="31"/>
        <end position="59"/>
    </location>
</feature>
<accession>J3L1Q8</accession>
<dbReference type="AlphaFoldDB" id="J3L1Q8"/>
<name>J3L1Q8_ORYBR</name>
<evidence type="ECO:0000256" key="1">
    <source>
        <dbReference type="SAM" id="MobiDB-lite"/>
    </source>
</evidence>
<evidence type="ECO:0000313" key="3">
    <source>
        <dbReference type="Proteomes" id="UP000006038"/>
    </source>
</evidence>
<dbReference type="STRING" id="4533.J3L1Q8"/>
<dbReference type="KEGG" id="obr:102704110"/>
<evidence type="ECO:0000313" key="2">
    <source>
        <dbReference type="EnsemblPlants" id="OB01G31640.1"/>
    </source>
</evidence>
<feature type="compositionally biased region" description="Pro residues" evidence="1">
    <location>
        <begin position="49"/>
        <end position="59"/>
    </location>
</feature>
<keyword evidence="3" id="KW-1185">Reference proteome</keyword>
<organism evidence="2">
    <name type="scientific">Oryza brachyantha</name>
    <name type="common">malo sina</name>
    <dbReference type="NCBI Taxonomy" id="4533"/>
    <lineage>
        <taxon>Eukaryota</taxon>
        <taxon>Viridiplantae</taxon>
        <taxon>Streptophyta</taxon>
        <taxon>Embryophyta</taxon>
        <taxon>Tracheophyta</taxon>
        <taxon>Spermatophyta</taxon>
        <taxon>Magnoliopsida</taxon>
        <taxon>Liliopsida</taxon>
        <taxon>Poales</taxon>
        <taxon>Poaceae</taxon>
        <taxon>BOP clade</taxon>
        <taxon>Oryzoideae</taxon>
        <taxon>Oryzeae</taxon>
        <taxon>Oryzinae</taxon>
        <taxon>Oryza</taxon>
    </lineage>
</organism>
<reference evidence="2" key="2">
    <citation type="submission" date="2013-04" db="UniProtKB">
        <authorList>
            <consortium name="EnsemblPlants"/>
        </authorList>
    </citation>
    <scope>IDENTIFICATION</scope>
</reference>
<dbReference type="Gramene" id="OB01G31640.1">
    <property type="protein sequence ID" value="OB01G31640.1"/>
    <property type="gene ID" value="OB01G31640"/>
</dbReference>
<dbReference type="Proteomes" id="UP000006038">
    <property type="component" value="Chromosome 1"/>
</dbReference>